<evidence type="ECO:0000256" key="4">
    <source>
        <dbReference type="ARBA" id="ARBA00014458"/>
    </source>
</evidence>
<comment type="subcellular location">
    <subcellularLocation>
        <location evidence="1">Vacuole membrane</location>
        <topology evidence="1">Single-pass type II membrane protein</topology>
    </subcellularLocation>
</comment>
<name>A0A225ASC7_TALAT</name>
<keyword evidence="5 12" id="KW-0926">Vacuole</keyword>
<dbReference type="PANTHER" id="PTHR10340:SF55">
    <property type="entry name" value="ENDOPOLYPHOSPHATASE"/>
    <property type="match status" value="1"/>
</dbReference>
<evidence type="ECO:0000256" key="14">
    <source>
        <dbReference type="SAM" id="SignalP"/>
    </source>
</evidence>
<dbReference type="GO" id="GO:0005829">
    <property type="term" value="C:cytosol"/>
    <property type="evidence" value="ECO:0007669"/>
    <property type="project" value="EnsemblFungi"/>
</dbReference>
<organism evidence="16 17">
    <name type="scientific">Talaromyces atroroseus</name>
    <dbReference type="NCBI Taxonomy" id="1441469"/>
    <lineage>
        <taxon>Eukaryota</taxon>
        <taxon>Fungi</taxon>
        <taxon>Dikarya</taxon>
        <taxon>Ascomycota</taxon>
        <taxon>Pezizomycotina</taxon>
        <taxon>Eurotiomycetes</taxon>
        <taxon>Eurotiomycetidae</taxon>
        <taxon>Eurotiales</taxon>
        <taxon>Trichocomaceae</taxon>
        <taxon>Talaromyces</taxon>
        <taxon>Talaromyces sect. Trachyspermi</taxon>
    </lineage>
</organism>
<evidence type="ECO:0000313" key="16">
    <source>
        <dbReference type="EMBL" id="OKL60188.1"/>
    </source>
</evidence>
<feature type="compositionally biased region" description="Basic and acidic residues" evidence="13">
    <location>
        <begin position="595"/>
        <end position="604"/>
    </location>
</feature>
<dbReference type="Gene3D" id="3.60.21.10">
    <property type="match status" value="1"/>
</dbReference>
<comment type="catalytic activity">
    <reaction evidence="12">
        <text>[phosphate](n+1) + n H2O = (n+1) phosphate + n H(+)</text>
        <dbReference type="Rhea" id="RHEA:22452"/>
        <dbReference type="Rhea" id="RHEA-COMP:14280"/>
        <dbReference type="ChEBI" id="CHEBI:15377"/>
        <dbReference type="ChEBI" id="CHEBI:15378"/>
        <dbReference type="ChEBI" id="CHEBI:16838"/>
        <dbReference type="ChEBI" id="CHEBI:43474"/>
        <dbReference type="EC" id="3.6.1.10"/>
    </reaction>
</comment>
<dbReference type="FunFam" id="3.60.21.10:FF:000082">
    <property type="entry name" value="Endopolyphosphatase"/>
    <property type="match status" value="1"/>
</dbReference>
<evidence type="ECO:0000256" key="11">
    <source>
        <dbReference type="ARBA" id="ARBA00023180"/>
    </source>
</evidence>
<dbReference type="PIRSF" id="PIRSF027093">
    <property type="entry name" value="EndopolyPtase_N1"/>
    <property type="match status" value="1"/>
</dbReference>
<evidence type="ECO:0000256" key="7">
    <source>
        <dbReference type="ARBA" id="ARBA00022801"/>
    </source>
</evidence>
<gene>
    <name evidence="16" type="ORF">UA08_04574</name>
</gene>
<keyword evidence="7 12" id="KW-0378">Hydrolase</keyword>
<dbReference type="InterPro" id="IPR012358">
    <property type="entry name" value="EndopolyPtase_N1"/>
</dbReference>
<evidence type="ECO:0000259" key="15">
    <source>
        <dbReference type="Pfam" id="PF00149"/>
    </source>
</evidence>
<dbReference type="GO" id="GO:0006798">
    <property type="term" value="P:polyphosphate catabolic process"/>
    <property type="evidence" value="ECO:0007669"/>
    <property type="project" value="EnsemblFungi"/>
</dbReference>
<evidence type="ECO:0000256" key="6">
    <source>
        <dbReference type="ARBA" id="ARBA00022692"/>
    </source>
</evidence>
<dbReference type="STRING" id="1441469.A0A225ASC7"/>
<keyword evidence="8" id="KW-0735">Signal-anchor</keyword>
<evidence type="ECO:0000256" key="10">
    <source>
        <dbReference type="ARBA" id="ARBA00023136"/>
    </source>
</evidence>
<dbReference type="GO" id="GO:0004309">
    <property type="term" value="F:exopolyphosphatase activity"/>
    <property type="evidence" value="ECO:0007669"/>
    <property type="project" value="EnsemblFungi"/>
</dbReference>
<dbReference type="InterPro" id="IPR029052">
    <property type="entry name" value="Metallo-depent_PP-like"/>
</dbReference>
<keyword evidence="17" id="KW-1185">Reference proteome</keyword>
<dbReference type="GO" id="GO:0000329">
    <property type="term" value="C:fungal-type vacuole membrane"/>
    <property type="evidence" value="ECO:0007669"/>
    <property type="project" value="EnsemblFungi"/>
</dbReference>
<evidence type="ECO:0000256" key="1">
    <source>
        <dbReference type="ARBA" id="ARBA00004576"/>
    </source>
</evidence>
<dbReference type="PANTHER" id="PTHR10340">
    <property type="entry name" value="SPHINGOMYELIN PHOSPHODIESTERASE"/>
    <property type="match status" value="1"/>
</dbReference>
<dbReference type="Pfam" id="PF00149">
    <property type="entry name" value="Metallophos"/>
    <property type="match status" value="1"/>
</dbReference>
<reference evidence="16 17" key="1">
    <citation type="submission" date="2015-06" db="EMBL/GenBank/DDBJ databases">
        <title>Talaromyces atroroseus IBT 11181 draft genome.</title>
        <authorList>
            <person name="Rasmussen K.B."/>
            <person name="Rasmussen S."/>
            <person name="Petersen B."/>
            <person name="Sicheritz-Ponten T."/>
            <person name="Mortensen U.H."/>
            <person name="Thrane U."/>
        </authorList>
    </citation>
    <scope>NUCLEOTIDE SEQUENCE [LARGE SCALE GENOMIC DNA]</scope>
    <source>
        <strain evidence="16 17">IBT 11181</strain>
    </source>
</reference>
<proteinExistence type="inferred from homology"/>
<feature type="compositionally biased region" description="Pro residues" evidence="13">
    <location>
        <begin position="495"/>
        <end position="509"/>
    </location>
</feature>
<evidence type="ECO:0000256" key="2">
    <source>
        <dbReference type="ARBA" id="ARBA00010399"/>
    </source>
</evidence>
<evidence type="ECO:0000256" key="12">
    <source>
        <dbReference type="PIRNR" id="PIRNR027093"/>
    </source>
</evidence>
<dbReference type="EMBL" id="LFMY01000006">
    <property type="protein sequence ID" value="OKL60188.1"/>
    <property type="molecule type" value="Genomic_DNA"/>
</dbReference>
<dbReference type="InterPro" id="IPR004843">
    <property type="entry name" value="Calcineurin-like_PHP"/>
</dbReference>
<accession>A0A225ASC7</accession>
<feature type="region of interest" description="Disordered" evidence="13">
    <location>
        <begin position="584"/>
        <end position="626"/>
    </location>
</feature>
<comment type="function">
    <text evidence="12">Catalyzes the hydrolysis of inorganic polyphosphate (polyP) chains of many hundreds of phosphate residues into shorter lengths.</text>
</comment>
<feature type="domain" description="Calcineurin-like phosphoesterase" evidence="15">
    <location>
        <begin position="113"/>
        <end position="318"/>
    </location>
</feature>
<dbReference type="GO" id="GO:0000298">
    <property type="term" value="F:endopolyphosphatase activity"/>
    <property type="evidence" value="ECO:0007669"/>
    <property type="project" value="UniProtKB-EC"/>
</dbReference>
<sequence length="649" mass="73859">MRLRLFVTAASAAITVTASPLAVPEQLPMNAGLDFHTNAKEAPRKLTGKFLHITVKVAGQTLTAHEDLHLDRFYVPGSLTEDDEACHHGDGTAGYLGSPGSECDSPQLLIDQTFDWIDENLRDKIDFVIWTGDSARHDNDERIPRTENQIEEFNAAIANKFLEVFSHRDEHPNGALTIPIVPNIGNNDVMPHNIFEQGPNRWTQKLYQLWKSFIPEEQRHTFLEGGWFHVEVIPNKLSVFSLNTLYFFDSNKAVDGCAQESEPGYHQMEWLRVQLQLLRERGMKAIIMGHVPPVRSADKQAWDESCWQKYTLWLHQYRDIVVGSLYGHMNIDHFTFQDTEDVDIDCLLRGESVAPFVEENNYENFTVQSKTSYLSSLRDLWGALPSPPSSVLKDEWSFLEDDQIDTTKKKSKKKKEKEKFFKKIGGEYAERFSLSLVSPSVVPNYYPTLRVVEYDITGLKQTPTWADTQVHRNGNDKNQPWAEREIDIQKKPKKSPIPDPPAKSAPPGPAYSRQPLSFLNYAQYFANTTQAEKNIENAENGTLSKVLQLHYELEYHTAEDDVYKLPDLTMPSIYNLATKIGQGVSSSSSSSHMSAPKDSDENNARKPGNKNKKKKNKKSKKSKSNKAWEGFIERAFVGFLTMDEIENKL</sequence>
<evidence type="ECO:0000256" key="3">
    <source>
        <dbReference type="ARBA" id="ARBA00012459"/>
    </source>
</evidence>
<evidence type="ECO:0000313" key="17">
    <source>
        <dbReference type="Proteomes" id="UP000214365"/>
    </source>
</evidence>
<evidence type="ECO:0000256" key="5">
    <source>
        <dbReference type="ARBA" id="ARBA00022554"/>
    </source>
</evidence>
<keyword evidence="9" id="KW-1133">Transmembrane helix</keyword>
<feature type="region of interest" description="Disordered" evidence="13">
    <location>
        <begin position="488"/>
        <end position="512"/>
    </location>
</feature>
<dbReference type="CDD" id="cd00842">
    <property type="entry name" value="MPP_ASMase"/>
    <property type="match status" value="1"/>
</dbReference>
<evidence type="ECO:0000256" key="13">
    <source>
        <dbReference type="SAM" id="MobiDB-lite"/>
    </source>
</evidence>
<dbReference type="EC" id="3.6.1.10" evidence="3 12"/>
<comment type="caution">
    <text evidence="16">The sequence shown here is derived from an EMBL/GenBank/DDBJ whole genome shotgun (WGS) entry which is preliminary data.</text>
</comment>
<keyword evidence="10 12" id="KW-0472">Membrane</keyword>
<dbReference type="GO" id="GO:0005634">
    <property type="term" value="C:nucleus"/>
    <property type="evidence" value="ECO:0007669"/>
    <property type="project" value="EnsemblFungi"/>
</dbReference>
<evidence type="ECO:0000256" key="8">
    <source>
        <dbReference type="ARBA" id="ARBA00022968"/>
    </source>
</evidence>
<protein>
    <recommendedName>
        <fullName evidence="4 12">Endopolyphosphatase</fullName>
        <ecNumber evidence="3 12">3.6.1.10</ecNumber>
    </recommendedName>
</protein>
<keyword evidence="6" id="KW-0812">Transmembrane</keyword>
<feature type="signal peptide" evidence="14">
    <location>
        <begin position="1"/>
        <end position="18"/>
    </location>
</feature>
<comment type="similarity">
    <text evidence="2">Belongs to the endopolyphosphatase PPN1 family.</text>
</comment>
<feature type="compositionally biased region" description="Basic residues" evidence="13">
    <location>
        <begin position="607"/>
        <end position="624"/>
    </location>
</feature>
<dbReference type="SUPFAM" id="SSF56300">
    <property type="entry name" value="Metallo-dependent phosphatases"/>
    <property type="match status" value="1"/>
</dbReference>
<dbReference type="OrthoDB" id="348678at2759"/>
<dbReference type="RefSeq" id="XP_020120309.1">
    <property type="nucleotide sequence ID" value="XM_020266859.1"/>
</dbReference>
<dbReference type="AlphaFoldDB" id="A0A225ASC7"/>
<keyword evidence="11" id="KW-0325">Glycoprotein</keyword>
<evidence type="ECO:0000256" key="9">
    <source>
        <dbReference type="ARBA" id="ARBA00022989"/>
    </source>
</evidence>
<dbReference type="GO" id="GO:0008081">
    <property type="term" value="F:phosphoric diester hydrolase activity"/>
    <property type="evidence" value="ECO:0007669"/>
    <property type="project" value="TreeGrafter"/>
</dbReference>
<feature type="chain" id="PRO_5013075937" description="Endopolyphosphatase" evidence="14">
    <location>
        <begin position="19"/>
        <end position="649"/>
    </location>
</feature>
<dbReference type="Proteomes" id="UP000214365">
    <property type="component" value="Unassembled WGS sequence"/>
</dbReference>
<keyword evidence="14" id="KW-0732">Signal</keyword>
<dbReference type="InterPro" id="IPR041805">
    <property type="entry name" value="ASMase/PPN1_MPP"/>
</dbReference>
<dbReference type="GeneID" id="31004329"/>